<reference evidence="3 4" key="1">
    <citation type="submission" date="2024-11" db="EMBL/GenBank/DDBJ databases">
        <authorList>
            <person name="Heng Y.C."/>
            <person name="Lim A.C.H."/>
            <person name="Lee J.K.Y."/>
            <person name="Kittelmann S."/>
        </authorList>
    </citation>
    <scope>NUCLEOTIDE SEQUENCE [LARGE SCALE GENOMIC DNA]</scope>
    <source>
        <strain evidence="3 4">WILCCON 0269</strain>
    </source>
</reference>
<evidence type="ECO:0000313" key="3">
    <source>
        <dbReference type="EMBL" id="MFL0194214.1"/>
    </source>
</evidence>
<dbReference type="PANTHER" id="PTHR35146:SF1">
    <property type="entry name" value="UPF0178 PROTEIN YAII"/>
    <property type="match status" value="1"/>
</dbReference>
<dbReference type="NCBIfam" id="NF001095">
    <property type="entry name" value="PRK00124.1"/>
    <property type="match status" value="1"/>
</dbReference>
<proteinExistence type="inferred from homology"/>
<name>A0ABW8SGC6_9CLOT</name>
<dbReference type="RefSeq" id="WP_406790364.1">
    <property type="nucleotide sequence ID" value="NZ_JBJHZX010000001.1"/>
</dbReference>
<dbReference type="HAMAP" id="MF_00489">
    <property type="entry name" value="UPF0178"/>
    <property type="match status" value="1"/>
</dbReference>
<protein>
    <recommendedName>
        <fullName evidence="2">UPF0178 protein ACJDU8_01285</fullName>
    </recommendedName>
</protein>
<dbReference type="Pfam" id="PF02639">
    <property type="entry name" value="DUF188"/>
    <property type="match status" value="1"/>
</dbReference>
<dbReference type="EMBL" id="JBJHZX010000001">
    <property type="protein sequence ID" value="MFL0194214.1"/>
    <property type="molecule type" value="Genomic_DNA"/>
</dbReference>
<accession>A0ABW8SGC6</accession>
<gene>
    <name evidence="3" type="ORF">ACJDU8_01285</name>
</gene>
<dbReference type="PANTHER" id="PTHR35146">
    <property type="entry name" value="UPF0178 PROTEIN YAII"/>
    <property type="match status" value="1"/>
</dbReference>
<sequence length="152" mass="17021">MRILVDGDACPGKHIIENTARENGIEVVIYCDTNHILNSNYSTVITVDSGFQSVDMMIVNKVTSGDIVVSQDYGVAAMALGKKAYAINPKGYIYHDGNMDKLLFERYISSKVRRTGGKTSSPKKRTKEDDKRLRKNLLQLISDGKIYKGEDW</sequence>
<evidence type="ECO:0000313" key="4">
    <source>
        <dbReference type="Proteomes" id="UP001623660"/>
    </source>
</evidence>
<keyword evidence="4" id="KW-1185">Reference proteome</keyword>
<dbReference type="Proteomes" id="UP001623660">
    <property type="component" value="Unassembled WGS sequence"/>
</dbReference>
<evidence type="ECO:0000256" key="2">
    <source>
        <dbReference type="HAMAP-Rule" id="MF_00489"/>
    </source>
</evidence>
<evidence type="ECO:0000256" key="1">
    <source>
        <dbReference type="ARBA" id="ARBA00008522"/>
    </source>
</evidence>
<comment type="similarity">
    <text evidence="1 2">Belongs to the UPF0178 family.</text>
</comment>
<comment type="caution">
    <text evidence="3">The sequence shown here is derived from an EMBL/GenBank/DDBJ whole genome shotgun (WGS) entry which is preliminary data.</text>
</comment>
<dbReference type="InterPro" id="IPR003791">
    <property type="entry name" value="UPF0178"/>
</dbReference>
<organism evidence="3 4">
    <name type="scientific">Candidatus Clostridium eludens</name>
    <dbReference type="NCBI Taxonomy" id="3381663"/>
    <lineage>
        <taxon>Bacteria</taxon>
        <taxon>Bacillati</taxon>
        <taxon>Bacillota</taxon>
        <taxon>Clostridia</taxon>
        <taxon>Eubacteriales</taxon>
        <taxon>Clostridiaceae</taxon>
        <taxon>Clostridium</taxon>
    </lineage>
</organism>